<evidence type="ECO:0000256" key="3">
    <source>
        <dbReference type="ARBA" id="ARBA00022777"/>
    </source>
</evidence>
<dbReference type="PIRSF" id="PIRSF028756">
    <property type="entry name" value="PPK2_prd"/>
    <property type="match status" value="1"/>
</dbReference>
<evidence type="ECO:0000256" key="1">
    <source>
        <dbReference type="ARBA" id="ARBA00009924"/>
    </source>
</evidence>
<accession>A0ABP8FHY2</accession>
<organism evidence="5 6">
    <name type="scientific">Compostibacter hankyongensis</name>
    <dbReference type="NCBI Taxonomy" id="1007089"/>
    <lineage>
        <taxon>Bacteria</taxon>
        <taxon>Pseudomonadati</taxon>
        <taxon>Bacteroidota</taxon>
        <taxon>Chitinophagia</taxon>
        <taxon>Chitinophagales</taxon>
        <taxon>Chitinophagaceae</taxon>
        <taxon>Compostibacter</taxon>
    </lineage>
</organism>
<dbReference type="RefSeq" id="WP_344975869.1">
    <property type="nucleotide sequence ID" value="NZ_BAABFN010000001.1"/>
</dbReference>
<dbReference type="Proteomes" id="UP001501207">
    <property type="component" value="Unassembled WGS sequence"/>
</dbReference>
<evidence type="ECO:0000256" key="2">
    <source>
        <dbReference type="ARBA" id="ARBA00022679"/>
    </source>
</evidence>
<evidence type="ECO:0000259" key="4">
    <source>
        <dbReference type="Pfam" id="PF03976"/>
    </source>
</evidence>
<dbReference type="EMBL" id="BAABFN010000001">
    <property type="protein sequence ID" value="GAA4304248.1"/>
    <property type="molecule type" value="Genomic_DNA"/>
</dbReference>
<keyword evidence="2" id="KW-0808">Transferase</keyword>
<dbReference type="InterPro" id="IPR022488">
    <property type="entry name" value="PPK2-related"/>
</dbReference>
<dbReference type="PANTHER" id="PTHR34383:SF3">
    <property type="entry name" value="POLYPHOSPHATE:AMP PHOSPHOTRANSFERASE"/>
    <property type="match status" value="1"/>
</dbReference>
<keyword evidence="6" id="KW-1185">Reference proteome</keyword>
<dbReference type="InterPro" id="IPR027417">
    <property type="entry name" value="P-loop_NTPase"/>
</dbReference>
<dbReference type="Pfam" id="PF03976">
    <property type="entry name" value="PPK2"/>
    <property type="match status" value="1"/>
</dbReference>
<keyword evidence="3 5" id="KW-0418">Kinase</keyword>
<dbReference type="SUPFAM" id="SSF52540">
    <property type="entry name" value="P-loop containing nucleoside triphosphate hydrolases"/>
    <property type="match status" value="1"/>
</dbReference>
<evidence type="ECO:0000313" key="6">
    <source>
        <dbReference type="Proteomes" id="UP001501207"/>
    </source>
</evidence>
<reference evidence="6" key="1">
    <citation type="journal article" date="2019" name="Int. J. Syst. Evol. Microbiol.">
        <title>The Global Catalogue of Microorganisms (GCM) 10K type strain sequencing project: providing services to taxonomists for standard genome sequencing and annotation.</title>
        <authorList>
            <consortium name="The Broad Institute Genomics Platform"/>
            <consortium name="The Broad Institute Genome Sequencing Center for Infectious Disease"/>
            <person name="Wu L."/>
            <person name="Ma J."/>
        </authorList>
    </citation>
    <scope>NUCLEOTIDE SEQUENCE [LARGE SCALE GENOMIC DNA]</scope>
    <source>
        <strain evidence="6">JCM 17664</strain>
    </source>
</reference>
<name>A0ABP8FHY2_9BACT</name>
<dbReference type="NCBIfam" id="TIGR03709">
    <property type="entry name" value="PPK2_rel_1"/>
    <property type="match status" value="1"/>
</dbReference>
<comment type="caution">
    <text evidence="5">The sequence shown here is derived from an EMBL/GenBank/DDBJ whole genome shotgun (WGS) entry which is preliminary data.</text>
</comment>
<gene>
    <name evidence="5" type="ORF">GCM10023143_08480</name>
</gene>
<sequence length="248" mass="29569">MEKFSLSKISTRAPKKADKETFKAKTARLLEQLDELQYLLYAERKHALLVILQGMDAGGKDGAIRHVFGKLNPQGVQVQSFKVPTSEELEHDFLWRIHRYTPAKGMIRIFNRSHYEDVLVTRVHKLISDKTAHQRMEDINHFEKLLQHNGTHILKFYLHISKEEQAERLQERIDDPRKQWKYNANDFKERQRWHDYLGYYETVFERCGPDIPWTIVPADQNWYKEYVIARTVYDTLKKLHMRYPGLKG</sequence>
<dbReference type="InterPro" id="IPR016898">
    <property type="entry name" value="Polyphosphate_phosphotransfera"/>
</dbReference>
<proteinExistence type="inferred from homology"/>
<comment type="similarity">
    <text evidence="1">Belongs to the polyphosphate kinase 2 (PPK2) family. Class I subfamily.</text>
</comment>
<dbReference type="GO" id="GO:0016301">
    <property type="term" value="F:kinase activity"/>
    <property type="evidence" value="ECO:0007669"/>
    <property type="project" value="UniProtKB-KW"/>
</dbReference>
<dbReference type="Gene3D" id="3.40.50.300">
    <property type="entry name" value="P-loop containing nucleotide triphosphate hydrolases"/>
    <property type="match status" value="1"/>
</dbReference>
<dbReference type="InterPro" id="IPR022300">
    <property type="entry name" value="PPK2-rel_1"/>
</dbReference>
<feature type="domain" description="Polyphosphate kinase-2-related" evidence="4">
    <location>
        <begin position="17"/>
        <end position="239"/>
    </location>
</feature>
<evidence type="ECO:0000313" key="5">
    <source>
        <dbReference type="EMBL" id="GAA4304248.1"/>
    </source>
</evidence>
<protein>
    <submittedName>
        <fullName evidence="5">Polyphosphate kinase 2 family protein</fullName>
    </submittedName>
</protein>
<dbReference type="PANTHER" id="PTHR34383">
    <property type="entry name" value="POLYPHOSPHATE:AMP PHOSPHOTRANSFERASE-RELATED"/>
    <property type="match status" value="1"/>
</dbReference>